<proteinExistence type="predicted"/>
<dbReference type="Pfam" id="PF20253">
    <property type="entry name" value="DUF6604"/>
    <property type="match status" value="1"/>
</dbReference>
<evidence type="ECO:0000313" key="3">
    <source>
        <dbReference type="EMBL" id="KAG9975112.1"/>
    </source>
</evidence>
<keyword evidence="4" id="KW-1185">Reference proteome</keyword>
<name>A0A9P8FI25_AURME</name>
<evidence type="ECO:0000313" key="4">
    <source>
        <dbReference type="Proteomes" id="UP000729357"/>
    </source>
</evidence>
<dbReference type="PANTHER" id="PTHR38795:SF1">
    <property type="entry name" value="DUF6604 DOMAIN-CONTAINING PROTEIN"/>
    <property type="match status" value="1"/>
</dbReference>
<evidence type="ECO:0000256" key="1">
    <source>
        <dbReference type="SAM" id="MobiDB-lite"/>
    </source>
</evidence>
<feature type="non-terminal residue" evidence="3">
    <location>
        <position position="811"/>
    </location>
</feature>
<reference evidence="3" key="1">
    <citation type="journal article" date="2021" name="J Fungi (Basel)">
        <title>Virulence traits and population genomics of the black yeast Aureobasidium melanogenum.</title>
        <authorList>
            <person name="Cernosa A."/>
            <person name="Sun X."/>
            <person name="Gostincar C."/>
            <person name="Fang C."/>
            <person name="Gunde-Cimerman N."/>
            <person name="Song Z."/>
        </authorList>
    </citation>
    <scope>NUCLEOTIDE SEQUENCE</scope>
    <source>
        <strain evidence="3">EXF-9298</strain>
    </source>
</reference>
<evidence type="ECO:0000259" key="2">
    <source>
        <dbReference type="Pfam" id="PF20253"/>
    </source>
</evidence>
<reference evidence="3" key="2">
    <citation type="submission" date="2021-08" db="EMBL/GenBank/DDBJ databases">
        <authorList>
            <person name="Gostincar C."/>
            <person name="Sun X."/>
            <person name="Song Z."/>
            <person name="Gunde-Cimerman N."/>
        </authorList>
    </citation>
    <scope>NUCLEOTIDE SEQUENCE</scope>
    <source>
        <strain evidence="3">EXF-9298</strain>
    </source>
</reference>
<comment type="caution">
    <text evidence="3">The sequence shown here is derived from an EMBL/GenBank/DDBJ whole genome shotgun (WGS) entry which is preliminary data.</text>
</comment>
<sequence length="811" mass="91051">MLPNSLRGSYTIYKEDTDSVATWLASTAKQCGYPLDFLTRPEDGLSSQKGSRLKGKARKLAKAATSAKSGSSESTTHSSSTTYTIAVKDFISLAQYIVAFQKPPVRVPSSFVCVLNRAIALRKKHNSWFSNAKQSSEDDGHNFFLSVLEQVRETLKSRMPSNTVDDPITRRPAGSTTTSSNRGHTDNAFAALILEEPSDEFLNAPPPKKVTGLPVRVDDDSRYEAERVQKVEEQYLAAHYLLADVNSIRACIKSLWIMYRDGQIDLQLASITTNTAVELIRHMQEDYDKNFPDHSDYEGLIETLFINQCISQGQDPNHRQRRGDIINMAMYDLANQVLLTTYTILVSLGDVVTPSHIPLYKPGHFGFRNLSTEWSQKSPHDKLQDDKLVLLEAFSGFSAIGKHVMGSKASRAMVELQTAARHIGASLSENSEFHKKLHIKTWDAHSDRALGHIQNVINTWIKQDNVKKIIERSLRRNPTIAAQMTVEPFELLKQYPSLCGIWLFSLRYLMQDAGITLCNGWGSVIYAAHLYNAARQEKLVKGIWRDMELALLLQGNDKIFIGGRPKKPEDYLKRFNLCMGFSVTSLAKNARQTAPKASQKGARGLENTSTLSQLFAQCYAHNRRSLSTNLDAVEKHVKSQFSDPENFTFEGTSPTDEVAAQITSKYTTTSKLNAGTFLEGLANSLHSEGMHLTFDYFRLHRLCWMLLRNVKDACADSLRRVLGPGYLERENQLPYVVGYLFMCVFTADKVGKDDEVEARSKVFLEAAGAIQTMIETGEGGICAKMMEEYYNYAVDWDDFEDAEDDTPVCEF</sequence>
<dbReference type="EMBL" id="JAHFXS010001871">
    <property type="protein sequence ID" value="KAG9975112.1"/>
    <property type="molecule type" value="Genomic_DNA"/>
</dbReference>
<dbReference type="Proteomes" id="UP000729357">
    <property type="component" value="Unassembled WGS sequence"/>
</dbReference>
<dbReference type="PANTHER" id="PTHR38795">
    <property type="entry name" value="DUF6604 DOMAIN-CONTAINING PROTEIN"/>
    <property type="match status" value="1"/>
</dbReference>
<accession>A0A9P8FI25</accession>
<feature type="domain" description="DUF6604" evidence="2">
    <location>
        <begin position="13"/>
        <end position="287"/>
    </location>
</feature>
<organism evidence="3 4">
    <name type="scientific">Aureobasidium melanogenum</name>
    <name type="common">Aureobasidium pullulans var. melanogenum</name>
    <dbReference type="NCBI Taxonomy" id="46634"/>
    <lineage>
        <taxon>Eukaryota</taxon>
        <taxon>Fungi</taxon>
        <taxon>Dikarya</taxon>
        <taxon>Ascomycota</taxon>
        <taxon>Pezizomycotina</taxon>
        <taxon>Dothideomycetes</taxon>
        <taxon>Dothideomycetidae</taxon>
        <taxon>Dothideales</taxon>
        <taxon>Saccotheciaceae</taxon>
        <taxon>Aureobasidium</taxon>
    </lineage>
</organism>
<dbReference type="AlphaFoldDB" id="A0A9P8FI25"/>
<gene>
    <name evidence="3" type="ORF">KCU98_g11560</name>
</gene>
<dbReference type="InterPro" id="IPR046539">
    <property type="entry name" value="DUF6604"/>
</dbReference>
<feature type="region of interest" description="Disordered" evidence="1">
    <location>
        <begin position="157"/>
        <end position="184"/>
    </location>
</feature>
<protein>
    <recommendedName>
        <fullName evidence="2">DUF6604 domain-containing protein</fullName>
    </recommendedName>
</protein>